<evidence type="ECO:0000256" key="2">
    <source>
        <dbReference type="SAM" id="MobiDB-lite"/>
    </source>
</evidence>
<evidence type="ECO:0000313" key="6">
    <source>
        <dbReference type="Proteomes" id="UP001596388"/>
    </source>
</evidence>
<dbReference type="EMBL" id="JBHTAG010000003">
    <property type="protein sequence ID" value="MFC7098758.1"/>
    <property type="molecule type" value="Genomic_DNA"/>
</dbReference>
<dbReference type="InterPro" id="IPR008334">
    <property type="entry name" value="5'-Nucleotdase_C"/>
</dbReference>
<dbReference type="CDD" id="cd00845">
    <property type="entry name" value="MPP_UshA_N_like"/>
    <property type="match status" value="1"/>
</dbReference>
<dbReference type="Pfam" id="PF02872">
    <property type="entry name" value="5_nucleotid_C"/>
    <property type="match status" value="1"/>
</dbReference>
<keyword evidence="6" id="KW-1185">Reference proteome</keyword>
<keyword evidence="1" id="KW-0732">Signal</keyword>
<dbReference type="Gene3D" id="3.90.780.10">
    <property type="entry name" value="5'-Nucleotidase, C-terminal domain"/>
    <property type="match status" value="1"/>
</dbReference>
<dbReference type="PRINTS" id="PR01607">
    <property type="entry name" value="APYRASEFAMLY"/>
</dbReference>
<evidence type="ECO:0000313" key="5">
    <source>
        <dbReference type="EMBL" id="MFC7098758.1"/>
    </source>
</evidence>
<dbReference type="InterPro" id="IPR036907">
    <property type="entry name" value="5'-Nucleotdase_C_sf"/>
</dbReference>
<dbReference type="PANTHER" id="PTHR11575">
    <property type="entry name" value="5'-NUCLEOTIDASE-RELATED"/>
    <property type="match status" value="1"/>
</dbReference>
<feature type="domain" description="Calcineurin-like phosphoesterase" evidence="3">
    <location>
        <begin position="3"/>
        <end position="200"/>
    </location>
</feature>
<feature type="domain" description="5'-Nucleotidase C-terminal" evidence="4">
    <location>
        <begin position="264"/>
        <end position="417"/>
    </location>
</feature>
<dbReference type="Pfam" id="PF00149">
    <property type="entry name" value="Metallophos"/>
    <property type="match status" value="1"/>
</dbReference>
<evidence type="ECO:0000256" key="1">
    <source>
        <dbReference type="ARBA" id="ARBA00022729"/>
    </source>
</evidence>
<dbReference type="SUPFAM" id="SSF55816">
    <property type="entry name" value="5'-nucleotidase (syn. UDP-sugar hydrolase), C-terminal domain"/>
    <property type="match status" value="1"/>
</dbReference>
<dbReference type="PANTHER" id="PTHR11575:SF24">
    <property type="entry name" value="5'-NUCLEOTIDASE"/>
    <property type="match status" value="1"/>
</dbReference>
<dbReference type="GeneID" id="79270307"/>
<sequence>MPRFLHYSDIENVYDDPERAGRLAGLIDGLDGPDAAVVGSGDDTSPGVAATVSKGRQAVDFYRAVDTDVETFGNHDFDFGPDAAREVVVDSPQTWVSANVRDEDGEPFGEREGVVPWTVERVDGERVGFFGVTDPTTPSLNPMAADMTFTDPYEAARACVDTLLAEGVDRIVAVSHLGSGDDDLARVDGVDLVLGGHVHSERAEEVDGVLCTRPGVNGETVLEVTLDDDGASVTRHSPDGAPVDERVADALRERIAAAGLDDPVGRVAEPIERTEAAIHGGECRIGNLVADAYRWEAAADVGLQNAGGLRLGHDLAGEVTLADLLSVLPFEEPVVEVELTGAELLDAFRQMSAAVVDFGEDDWWHGHLSGAAIVWDDDAAELVSATVGGDPVDPDRTYRVATPEYILHSDHEFPAIDEHHRAGEYGIQHEVLAAYVREHGIDPRVEGRIRRVSGGEDGGGVATGAGAPAQSGGSAGDQ</sequence>
<accession>A0ABD5X3I7</accession>
<name>A0ABD5X3I7_9EURY</name>
<proteinExistence type="predicted"/>
<dbReference type="InterPro" id="IPR004843">
    <property type="entry name" value="Calcineurin-like_PHP"/>
</dbReference>
<protein>
    <submittedName>
        <fullName evidence="5">Bifunctional metallophosphatase/5'-nucleotidase</fullName>
    </submittedName>
</protein>
<dbReference type="InterPro" id="IPR006179">
    <property type="entry name" value="5_nucleotidase/apyrase"/>
</dbReference>
<feature type="region of interest" description="Disordered" evidence="2">
    <location>
        <begin position="446"/>
        <end position="478"/>
    </location>
</feature>
<dbReference type="SUPFAM" id="SSF56300">
    <property type="entry name" value="Metallo-dependent phosphatases"/>
    <property type="match status" value="1"/>
</dbReference>
<dbReference type="AlphaFoldDB" id="A0ABD5X3I7"/>
<dbReference type="Proteomes" id="UP001596388">
    <property type="component" value="Unassembled WGS sequence"/>
</dbReference>
<evidence type="ECO:0000259" key="4">
    <source>
        <dbReference type="Pfam" id="PF02872"/>
    </source>
</evidence>
<reference evidence="5 6" key="1">
    <citation type="journal article" date="2019" name="Int. J. Syst. Evol. Microbiol.">
        <title>The Global Catalogue of Microorganisms (GCM) 10K type strain sequencing project: providing services to taxonomists for standard genome sequencing and annotation.</title>
        <authorList>
            <consortium name="The Broad Institute Genomics Platform"/>
            <consortium name="The Broad Institute Genome Sequencing Center for Infectious Disease"/>
            <person name="Wu L."/>
            <person name="Ma J."/>
        </authorList>
    </citation>
    <scope>NUCLEOTIDE SEQUENCE [LARGE SCALE GENOMIC DNA]</scope>
    <source>
        <strain evidence="5 6">DT55</strain>
    </source>
</reference>
<dbReference type="InterPro" id="IPR029052">
    <property type="entry name" value="Metallo-depent_PP-like"/>
</dbReference>
<comment type="caution">
    <text evidence="5">The sequence shown here is derived from an EMBL/GenBank/DDBJ whole genome shotgun (WGS) entry which is preliminary data.</text>
</comment>
<evidence type="ECO:0000259" key="3">
    <source>
        <dbReference type="Pfam" id="PF00149"/>
    </source>
</evidence>
<dbReference type="RefSeq" id="WP_276236693.1">
    <property type="nucleotide sequence ID" value="NZ_CP119989.1"/>
</dbReference>
<organism evidence="5 6">
    <name type="scientific">Halobaculum marinum</name>
    <dbReference type="NCBI Taxonomy" id="3031996"/>
    <lineage>
        <taxon>Archaea</taxon>
        <taxon>Methanobacteriati</taxon>
        <taxon>Methanobacteriota</taxon>
        <taxon>Stenosarchaea group</taxon>
        <taxon>Halobacteria</taxon>
        <taxon>Halobacteriales</taxon>
        <taxon>Haloferacaceae</taxon>
        <taxon>Halobaculum</taxon>
    </lineage>
</organism>
<gene>
    <name evidence="5" type="ORF">ACFQKD_15740</name>
</gene>
<dbReference type="Gene3D" id="3.60.21.10">
    <property type="match status" value="1"/>
</dbReference>